<organism evidence="6 7">
    <name type="scientific">Marinococcus luteus</name>
    <dbReference type="NCBI Taxonomy" id="1122204"/>
    <lineage>
        <taxon>Bacteria</taxon>
        <taxon>Bacillati</taxon>
        <taxon>Bacillota</taxon>
        <taxon>Bacilli</taxon>
        <taxon>Bacillales</taxon>
        <taxon>Bacillaceae</taxon>
        <taxon>Marinococcus</taxon>
    </lineage>
</organism>
<dbReference type="InterPro" id="IPR005119">
    <property type="entry name" value="LysR_subst-bd"/>
</dbReference>
<dbReference type="PRINTS" id="PR00039">
    <property type="entry name" value="HTHLYSR"/>
</dbReference>
<dbReference type="STRING" id="1122204.SAMN05421781_2503"/>
<sequence>MKIEWLETFTAAAVYENFRQAAEVLFITQPAVTIHIQNLEKQLGFKLFVSKGRRVTLSPDGRRFLPHAQAILNSYHSGLDDMEQWQQGKTRTLTIAVSPLLAVSMLPQVIRTFIKAYPHIDVIIDVQESALIERCLHDGSADIGLSLLPATGSDMHQKLLHQEPVLLIAPHDGGDAETALPLDSTDVLTKNVVFTYNHPGYWETLLRKLRTRFPALQTMEVSQSHVTKRFIEEGLGVSFLPRSAVRRELAEGRVLHVDAPEFDLPQASTHLLYKYTSEEVIQFLAYV</sequence>
<dbReference type="InterPro" id="IPR036390">
    <property type="entry name" value="WH_DNA-bd_sf"/>
</dbReference>
<evidence type="ECO:0000256" key="3">
    <source>
        <dbReference type="ARBA" id="ARBA00023125"/>
    </source>
</evidence>
<dbReference type="SUPFAM" id="SSF46785">
    <property type="entry name" value="Winged helix' DNA-binding domain"/>
    <property type="match status" value="1"/>
</dbReference>
<dbReference type="CDD" id="cd05466">
    <property type="entry name" value="PBP2_LTTR_substrate"/>
    <property type="match status" value="1"/>
</dbReference>
<dbReference type="SUPFAM" id="SSF53850">
    <property type="entry name" value="Periplasmic binding protein-like II"/>
    <property type="match status" value="1"/>
</dbReference>
<evidence type="ECO:0000313" key="6">
    <source>
        <dbReference type="EMBL" id="SDW84305.1"/>
    </source>
</evidence>
<dbReference type="Gene3D" id="3.40.190.290">
    <property type="match status" value="1"/>
</dbReference>
<dbReference type="Pfam" id="PF03466">
    <property type="entry name" value="LysR_substrate"/>
    <property type="match status" value="1"/>
</dbReference>
<dbReference type="Proteomes" id="UP000199488">
    <property type="component" value="Unassembled WGS sequence"/>
</dbReference>
<evidence type="ECO:0000259" key="5">
    <source>
        <dbReference type="PROSITE" id="PS50931"/>
    </source>
</evidence>
<dbReference type="PANTHER" id="PTHR30126">
    <property type="entry name" value="HTH-TYPE TRANSCRIPTIONAL REGULATOR"/>
    <property type="match status" value="1"/>
</dbReference>
<evidence type="ECO:0000256" key="1">
    <source>
        <dbReference type="ARBA" id="ARBA00009437"/>
    </source>
</evidence>
<protein>
    <submittedName>
        <fullName evidence="6">LysR family transcriptional regulator, repressor for citA</fullName>
    </submittedName>
</protein>
<feature type="domain" description="HTH lysR-type" evidence="5">
    <location>
        <begin position="1"/>
        <end position="58"/>
    </location>
</feature>
<dbReference type="AlphaFoldDB" id="A0A1H2WUR3"/>
<reference evidence="6 7" key="1">
    <citation type="submission" date="2016-10" db="EMBL/GenBank/DDBJ databases">
        <authorList>
            <person name="de Groot N.N."/>
        </authorList>
    </citation>
    <scope>NUCLEOTIDE SEQUENCE [LARGE SCALE GENOMIC DNA]</scope>
    <source>
        <strain evidence="6 7">DSM 23126</strain>
    </source>
</reference>
<keyword evidence="4" id="KW-0804">Transcription</keyword>
<dbReference type="Pfam" id="PF00126">
    <property type="entry name" value="HTH_1"/>
    <property type="match status" value="1"/>
</dbReference>
<proteinExistence type="inferred from homology"/>
<dbReference type="PROSITE" id="PS50931">
    <property type="entry name" value="HTH_LYSR"/>
    <property type="match status" value="1"/>
</dbReference>
<name>A0A1H2WUR3_9BACI</name>
<dbReference type="InterPro" id="IPR036388">
    <property type="entry name" value="WH-like_DNA-bd_sf"/>
</dbReference>
<keyword evidence="3" id="KW-0238">DNA-binding</keyword>
<dbReference type="InterPro" id="IPR000847">
    <property type="entry name" value="LysR_HTH_N"/>
</dbReference>
<dbReference type="Gene3D" id="1.10.10.10">
    <property type="entry name" value="Winged helix-like DNA-binding domain superfamily/Winged helix DNA-binding domain"/>
    <property type="match status" value="1"/>
</dbReference>
<evidence type="ECO:0000256" key="4">
    <source>
        <dbReference type="ARBA" id="ARBA00023163"/>
    </source>
</evidence>
<dbReference type="GO" id="GO:0003700">
    <property type="term" value="F:DNA-binding transcription factor activity"/>
    <property type="evidence" value="ECO:0007669"/>
    <property type="project" value="InterPro"/>
</dbReference>
<keyword evidence="2" id="KW-0805">Transcription regulation</keyword>
<gene>
    <name evidence="6" type="ORF">SAMN05421781_2503</name>
</gene>
<dbReference type="PANTHER" id="PTHR30126:SF64">
    <property type="entry name" value="HTH-TYPE TRANSCRIPTIONAL REGULATOR CITR"/>
    <property type="match status" value="1"/>
</dbReference>
<evidence type="ECO:0000256" key="2">
    <source>
        <dbReference type="ARBA" id="ARBA00023015"/>
    </source>
</evidence>
<evidence type="ECO:0000313" key="7">
    <source>
        <dbReference type="Proteomes" id="UP000199488"/>
    </source>
</evidence>
<accession>A0A1H2WUR3</accession>
<keyword evidence="7" id="KW-1185">Reference proteome</keyword>
<dbReference type="GO" id="GO:0000976">
    <property type="term" value="F:transcription cis-regulatory region binding"/>
    <property type="evidence" value="ECO:0007669"/>
    <property type="project" value="TreeGrafter"/>
</dbReference>
<dbReference type="EMBL" id="FNNC01000006">
    <property type="protein sequence ID" value="SDW84305.1"/>
    <property type="molecule type" value="Genomic_DNA"/>
</dbReference>
<comment type="similarity">
    <text evidence="1">Belongs to the LysR transcriptional regulatory family.</text>
</comment>